<comment type="subcellular location">
    <subcellularLocation>
        <location evidence="1">Membrane</location>
    </subcellularLocation>
</comment>
<dbReference type="STRING" id="1965070.A0A3S3NCG3"/>
<dbReference type="GO" id="GO:0005886">
    <property type="term" value="C:plasma membrane"/>
    <property type="evidence" value="ECO:0007669"/>
    <property type="project" value="TreeGrafter"/>
</dbReference>
<dbReference type="OrthoDB" id="2101615at2759"/>
<dbReference type="PANTHER" id="PTHR24372">
    <property type="entry name" value="GLYCOPROTEIN HORMONE RECEPTOR"/>
    <property type="match status" value="1"/>
</dbReference>
<feature type="transmembrane region" description="Helical" evidence="7">
    <location>
        <begin position="169"/>
        <end position="194"/>
    </location>
</feature>
<dbReference type="Gene3D" id="1.20.1070.10">
    <property type="entry name" value="Rhodopsin 7-helix transmembrane proteins"/>
    <property type="match status" value="1"/>
</dbReference>
<evidence type="ECO:0000256" key="5">
    <source>
        <dbReference type="ARBA" id="ARBA00022989"/>
    </source>
</evidence>
<dbReference type="InterPro" id="IPR002131">
    <property type="entry name" value="Gphrmn_rcpt_fam"/>
</dbReference>
<dbReference type="InterPro" id="IPR000276">
    <property type="entry name" value="GPCR_Rhodpsn"/>
</dbReference>
<feature type="transmembrane region" description="Helical" evidence="7">
    <location>
        <begin position="21"/>
        <end position="38"/>
    </location>
</feature>
<reference evidence="8" key="2">
    <citation type="submission" date="2018-11" db="EMBL/GenBank/DDBJ databases">
        <title>Trombidioid mite genomics.</title>
        <authorList>
            <person name="Dong X."/>
        </authorList>
    </citation>
    <scope>NUCLEOTIDE SEQUENCE</scope>
    <source>
        <strain evidence="8">UoL-WK</strain>
    </source>
</reference>
<evidence type="ECO:0000256" key="4">
    <source>
        <dbReference type="ARBA" id="ARBA00022737"/>
    </source>
</evidence>
<keyword evidence="10" id="KW-1185">Reference proteome</keyword>
<organism evidence="8 10">
    <name type="scientific">Dinothrombium tinctorium</name>
    <dbReference type="NCBI Taxonomy" id="1965070"/>
    <lineage>
        <taxon>Eukaryota</taxon>
        <taxon>Metazoa</taxon>
        <taxon>Ecdysozoa</taxon>
        <taxon>Arthropoda</taxon>
        <taxon>Chelicerata</taxon>
        <taxon>Arachnida</taxon>
        <taxon>Acari</taxon>
        <taxon>Acariformes</taxon>
        <taxon>Trombidiformes</taxon>
        <taxon>Prostigmata</taxon>
        <taxon>Anystina</taxon>
        <taxon>Parasitengona</taxon>
        <taxon>Trombidioidea</taxon>
        <taxon>Trombidiidae</taxon>
        <taxon>Dinothrombium</taxon>
    </lineage>
</organism>
<name>A0A3S3NCG3_9ACAR</name>
<accession>A0A3S3NCG3</accession>
<gene>
    <name evidence="8" type="ORF">B4U79_04470</name>
    <name evidence="9" type="ORF">B4U79_10040</name>
</gene>
<evidence type="ECO:0000256" key="7">
    <source>
        <dbReference type="SAM" id="Phobius"/>
    </source>
</evidence>
<dbReference type="GO" id="GO:0016500">
    <property type="term" value="F:protein-hormone receptor activity"/>
    <property type="evidence" value="ECO:0007669"/>
    <property type="project" value="InterPro"/>
</dbReference>
<feature type="transmembrane region" description="Helical" evidence="7">
    <location>
        <begin position="227"/>
        <end position="246"/>
    </location>
</feature>
<dbReference type="GO" id="GO:0008528">
    <property type="term" value="F:G protein-coupled peptide receptor activity"/>
    <property type="evidence" value="ECO:0007669"/>
    <property type="project" value="TreeGrafter"/>
</dbReference>
<proteinExistence type="predicted"/>
<protein>
    <submittedName>
        <fullName evidence="8">G-protein coupled receptor GRL101-like protein</fullName>
    </submittedName>
</protein>
<keyword evidence="5 7" id="KW-1133">Transmembrane helix</keyword>
<keyword evidence="8" id="KW-0675">Receptor</keyword>
<feature type="non-terminal residue" evidence="8">
    <location>
        <position position="268"/>
    </location>
</feature>
<evidence type="ECO:0000256" key="2">
    <source>
        <dbReference type="ARBA" id="ARBA00022614"/>
    </source>
</evidence>
<evidence type="ECO:0000256" key="3">
    <source>
        <dbReference type="ARBA" id="ARBA00022692"/>
    </source>
</evidence>
<evidence type="ECO:0000313" key="8">
    <source>
        <dbReference type="EMBL" id="RWR99973.1"/>
    </source>
</evidence>
<keyword evidence="3 7" id="KW-0812">Transmembrane</keyword>
<keyword evidence="6 7" id="KW-0472">Membrane</keyword>
<evidence type="ECO:0000256" key="1">
    <source>
        <dbReference type="ARBA" id="ARBA00004370"/>
    </source>
</evidence>
<dbReference type="GO" id="GO:0009755">
    <property type="term" value="P:hormone-mediated signaling pathway"/>
    <property type="evidence" value="ECO:0007669"/>
    <property type="project" value="TreeGrafter"/>
</dbReference>
<dbReference type="AlphaFoldDB" id="A0A3S3NCG3"/>
<dbReference type="Pfam" id="PF00001">
    <property type="entry name" value="7tm_1"/>
    <property type="match status" value="1"/>
</dbReference>
<dbReference type="PRINTS" id="PR00373">
    <property type="entry name" value="GLYCHORMONER"/>
</dbReference>
<keyword evidence="2" id="KW-0433">Leucine-rich repeat</keyword>
<evidence type="ECO:0000313" key="9">
    <source>
        <dbReference type="EMBL" id="RWS00907.1"/>
    </source>
</evidence>
<sequence>MPQSNQILSSEDLLSNTALRISIWILSIIALTGNIFVMKFRSFWRTTNKVNSFLINNLAGAVLLMGIYLLFIAIVDICYRGTYFIYDSQWRKSGWCQLLGFLATLSAAIKRWTLRQARLIMLFGWLFCTTLAAIPLSGIDYFENFYGRSAVCLALPITNERPKGWKYSVFIFLVLTFISLLIILILNIWMYVVINHTHKTVRINMVSGRSMHAHLPKKMMMNIITDFVCWMPIIALGILSLNSVYIPSEWVRMYFDEIPLTKLTNEGI</sequence>
<keyword evidence="4" id="KW-0677">Repeat</keyword>
<feature type="transmembrane region" description="Helical" evidence="7">
    <location>
        <begin position="58"/>
        <end position="79"/>
    </location>
</feature>
<dbReference type="EMBL" id="NCKU01012816">
    <property type="protein sequence ID" value="RWR99973.1"/>
    <property type="molecule type" value="Genomic_DNA"/>
</dbReference>
<dbReference type="EMBL" id="NCKU01010252">
    <property type="protein sequence ID" value="RWS00907.1"/>
    <property type="molecule type" value="Genomic_DNA"/>
</dbReference>
<dbReference type="Proteomes" id="UP000285301">
    <property type="component" value="Unassembled WGS sequence"/>
</dbReference>
<dbReference type="PANTHER" id="PTHR24372:SF77">
    <property type="entry name" value="G-PROTEIN COUPLED RECEPTORS FAMILY 1 PROFILE DOMAIN-CONTAINING PROTEIN"/>
    <property type="match status" value="1"/>
</dbReference>
<evidence type="ECO:0000313" key="10">
    <source>
        <dbReference type="Proteomes" id="UP000285301"/>
    </source>
</evidence>
<dbReference type="SUPFAM" id="SSF81321">
    <property type="entry name" value="Family A G protein-coupled receptor-like"/>
    <property type="match status" value="1"/>
</dbReference>
<comment type="caution">
    <text evidence="8">The sequence shown here is derived from an EMBL/GenBank/DDBJ whole genome shotgun (WGS) entry which is preliminary data.</text>
</comment>
<reference evidence="8 10" key="1">
    <citation type="journal article" date="2018" name="Gigascience">
        <title>Genomes of trombidid mites reveal novel predicted allergens and laterally-transferred genes associated with secondary metabolism.</title>
        <authorList>
            <person name="Dong X."/>
            <person name="Chaisiri K."/>
            <person name="Xia D."/>
            <person name="Armstrong S.D."/>
            <person name="Fang Y."/>
            <person name="Donnelly M.J."/>
            <person name="Kadowaki T."/>
            <person name="McGarry J.W."/>
            <person name="Darby A.C."/>
            <person name="Makepeace B.L."/>
        </authorList>
    </citation>
    <scope>NUCLEOTIDE SEQUENCE [LARGE SCALE GENOMIC DNA]</scope>
    <source>
        <strain evidence="8">UoL-WK</strain>
    </source>
</reference>
<feature type="transmembrane region" description="Helical" evidence="7">
    <location>
        <begin position="119"/>
        <end position="139"/>
    </location>
</feature>
<dbReference type="GO" id="GO:0007189">
    <property type="term" value="P:adenylate cyclase-activating G protein-coupled receptor signaling pathway"/>
    <property type="evidence" value="ECO:0007669"/>
    <property type="project" value="TreeGrafter"/>
</dbReference>
<evidence type="ECO:0000256" key="6">
    <source>
        <dbReference type="ARBA" id="ARBA00023136"/>
    </source>
</evidence>